<reference evidence="2" key="1">
    <citation type="journal article" date="2019" name="Int. J. Syst. Evol. Microbiol.">
        <title>The Global Catalogue of Microorganisms (GCM) 10K type strain sequencing project: providing services to taxonomists for standard genome sequencing and annotation.</title>
        <authorList>
            <consortium name="The Broad Institute Genomics Platform"/>
            <consortium name="The Broad Institute Genome Sequencing Center for Infectious Disease"/>
            <person name="Wu L."/>
            <person name="Ma J."/>
        </authorList>
    </citation>
    <scope>NUCLEOTIDE SEQUENCE [LARGE SCALE GENOMIC DNA]</scope>
    <source>
        <strain evidence="2">CGMCC 1.18518</strain>
    </source>
</reference>
<dbReference type="Proteomes" id="UP001596230">
    <property type="component" value="Unassembled WGS sequence"/>
</dbReference>
<accession>A0ABW1VZK2</accession>
<proteinExistence type="predicted"/>
<evidence type="ECO:0000313" key="1">
    <source>
        <dbReference type="EMBL" id="MFC6378949.1"/>
    </source>
</evidence>
<evidence type="ECO:0000313" key="2">
    <source>
        <dbReference type="Proteomes" id="UP001596230"/>
    </source>
</evidence>
<organism evidence="1 2">
    <name type="scientific">Tatumella terrea</name>
    <dbReference type="NCBI Taxonomy" id="419007"/>
    <lineage>
        <taxon>Bacteria</taxon>
        <taxon>Pseudomonadati</taxon>
        <taxon>Pseudomonadota</taxon>
        <taxon>Gammaproteobacteria</taxon>
        <taxon>Enterobacterales</taxon>
        <taxon>Erwiniaceae</taxon>
        <taxon>Tatumella</taxon>
    </lineage>
</organism>
<comment type="caution">
    <text evidence="1">The sequence shown here is derived from an EMBL/GenBank/DDBJ whole genome shotgun (WGS) entry which is preliminary data.</text>
</comment>
<name>A0ABW1VZK2_9GAMM</name>
<gene>
    <name evidence="1" type="ORF">ACFP9W_12885</name>
</gene>
<dbReference type="Gene3D" id="1.10.357.10">
    <property type="entry name" value="Tetracycline Repressor, domain 2"/>
    <property type="match status" value="1"/>
</dbReference>
<protein>
    <submittedName>
        <fullName evidence="1">Transcriptional regulator</fullName>
    </submittedName>
</protein>
<keyword evidence="2" id="KW-1185">Reference proteome</keyword>
<dbReference type="NCBIfam" id="NF047866">
    <property type="entry name" value="TF_DicD_YjdC"/>
    <property type="match status" value="1"/>
</dbReference>
<sequence>MSPENISEQVLHLLEQQGFAAAGTLKQQLSERGITVGDTDEEQLMRDALAFHGQQISGWRQSIRQDSSLTTGQKILKRYDLLSEHVQRGRFPGCLFIAACSAFPAPHHPIHQEAEKQKQASWQYTHQYLLSLETDNPTMVTDQLELILEGCLSKLLVKRNLQDIAIARRLAEDILQVALCRKNGALG</sequence>
<dbReference type="EMBL" id="JBHSUB010000015">
    <property type="protein sequence ID" value="MFC6378949.1"/>
    <property type="molecule type" value="Genomic_DNA"/>
</dbReference>
<dbReference type="RefSeq" id="WP_212714145.1">
    <property type="nucleotide sequence ID" value="NZ_BAAAFX010000002.1"/>
</dbReference>